<dbReference type="CDD" id="cd02808">
    <property type="entry name" value="GltS_FMN"/>
    <property type="match status" value="1"/>
</dbReference>
<evidence type="ECO:0000259" key="3">
    <source>
        <dbReference type="Pfam" id="PF01645"/>
    </source>
</evidence>
<dbReference type="InterPro" id="IPR027283">
    <property type="entry name" value="YerD"/>
</dbReference>
<dbReference type="EMBL" id="SNYM01000005">
    <property type="protein sequence ID" value="TDQ49147.1"/>
    <property type="molecule type" value="Genomic_DNA"/>
</dbReference>
<dbReference type="InterPro" id="IPR024188">
    <property type="entry name" value="GltB"/>
</dbReference>
<proteinExistence type="inferred from homology"/>
<organism evidence="4 5">
    <name type="scientific">Permianibacter aggregans</name>
    <dbReference type="NCBI Taxonomy" id="1510150"/>
    <lineage>
        <taxon>Bacteria</taxon>
        <taxon>Pseudomonadati</taxon>
        <taxon>Pseudomonadota</taxon>
        <taxon>Gammaproteobacteria</taxon>
        <taxon>Pseudomonadales</taxon>
        <taxon>Pseudomonadaceae</taxon>
        <taxon>Permianibacter</taxon>
    </lineage>
</organism>
<dbReference type="Gene3D" id="3.20.20.70">
    <property type="entry name" value="Aldolase class I"/>
    <property type="match status" value="1"/>
</dbReference>
<dbReference type="PIRSF" id="PIRSF006429">
    <property type="entry name" value="GOGAT_lg_2"/>
    <property type="match status" value="1"/>
</dbReference>
<evidence type="ECO:0000256" key="1">
    <source>
        <dbReference type="ARBA" id="ARBA00009716"/>
    </source>
</evidence>
<dbReference type="OrthoDB" id="9795032at2"/>
<dbReference type="Pfam" id="PF01645">
    <property type="entry name" value="Glu_synthase"/>
    <property type="match status" value="1"/>
</dbReference>
<keyword evidence="5" id="KW-1185">Reference proteome</keyword>
<feature type="domain" description="Glutamate synthase" evidence="3">
    <location>
        <begin position="149"/>
        <end position="468"/>
    </location>
</feature>
<reference evidence="4 5" key="1">
    <citation type="submission" date="2019-03" db="EMBL/GenBank/DDBJ databases">
        <title>Genomic Encyclopedia of Type Strains, Phase IV (KMG-IV): sequencing the most valuable type-strain genomes for metagenomic binning, comparative biology and taxonomic classification.</title>
        <authorList>
            <person name="Goeker M."/>
        </authorList>
    </citation>
    <scope>NUCLEOTIDE SEQUENCE [LARGE SCALE GENOMIC DNA]</scope>
    <source>
        <strain evidence="4 5">DSM 103792</strain>
    </source>
</reference>
<dbReference type="GO" id="GO:0006537">
    <property type="term" value="P:glutamate biosynthetic process"/>
    <property type="evidence" value="ECO:0007669"/>
    <property type="project" value="InterPro"/>
</dbReference>
<dbReference type="PANTHER" id="PTHR43819">
    <property type="entry name" value="ARCHAEAL-TYPE GLUTAMATE SYNTHASE [NADPH]"/>
    <property type="match status" value="1"/>
</dbReference>
<evidence type="ECO:0000256" key="2">
    <source>
        <dbReference type="PIRNR" id="PIRNR006429"/>
    </source>
</evidence>
<dbReference type="RefSeq" id="WP_133589508.1">
    <property type="nucleotide sequence ID" value="NZ_CP037953.1"/>
</dbReference>
<dbReference type="PIRSF" id="PIRSF500060">
    <property type="entry name" value="UCP500060"/>
    <property type="match status" value="1"/>
</dbReference>
<gene>
    <name evidence="4" type="ORF">EV696_105121</name>
</gene>
<comment type="similarity">
    <text evidence="1 2">Belongs to the glutamate synthase family.</text>
</comment>
<dbReference type="InterPro" id="IPR002932">
    <property type="entry name" value="Glu_synthdom"/>
</dbReference>
<comment type="caution">
    <text evidence="4">The sequence shown here is derived from an EMBL/GenBank/DDBJ whole genome shotgun (WGS) entry which is preliminary data.</text>
</comment>
<sequence>MVRIWFYRITAIIAVLLLGIGYFWPGIFWSLIVLAPLIGIGFYDALQKPHTVLRNFPVIGHVRYWFESIRPEIQQYFVESNIDAHPIEREMRSIVYQRAKGALETKPFGTERDVYQTGYEWVAHALTDVPPIESAPRMIIGSSQCKQPYSSSLLNVSGMSYGALSPNAIKALNLGAKKGQFAHNTGEGGISPYHLQGGDLIWQLGTAYFGCRTPTGGFDPEKFREQSARDEVKMIELKLSQGAKPGHGGMLPACKVTEELAEIRGVPVGEDVLSPPRHQEFKTPIQMMEFIARLRELANGKPVGFKLCVGRRLEVLSICKAMRETGIVPDFITVDGGEGGTGAAPLEFSNSVGMPARDAWNIVHNALVGSGLRKEVRIIASGKLMTGFHMVRAMALGADLCNSARAMMFALGCIQALRCNTNKCPTGITTQNPKLYYGLDVDDKFERVYRFHHGSMESLRELMIAMGVRDVDEITPDRFFRRTGDLRAHSFAELYDFLKPDALLNDDDLPVHWRQDWHQARANEFAPLATR</sequence>
<evidence type="ECO:0000313" key="4">
    <source>
        <dbReference type="EMBL" id="TDQ49147.1"/>
    </source>
</evidence>
<dbReference type="GO" id="GO:0015930">
    <property type="term" value="F:glutamate synthase activity"/>
    <property type="evidence" value="ECO:0007669"/>
    <property type="project" value="InterPro"/>
</dbReference>
<accession>A0A4V3D7T7</accession>
<dbReference type="Proteomes" id="UP000295375">
    <property type="component" value="Unassembled WGS sequence"/>
</dbReference>
<dbReference type="SUPFAM" id="SSF51395">
    <property type="entry name" value="FMN-linked oxidoreductases"/>
    <property type="match status" value="1"/>
</dbReference>
<dbReference type="InterPro" id="IPR013785">
    <property type="entry name" value="Aldolase_TIM"/>
</dbReference>
<evidence type="ECO:0000313" key="5">
    <source>
        <dbReference type="Proteomes" id="UP000295375"/>
    </source>
</evidence>
<name>A0A4V3D7T7_9GAMM</name>
<protein>
    <submittedName>
        <fullName evidence="4">Glutamate synthase domain-containing protein 2</fullName>
    </submittedName>
</protein>
<dbReference type="PANTHER" id="PTHR43819:SF1">
    <property type="entry name" value="ARCHAEAL-TYPE GLUTAMATE SYNTHASE [NADPH]"/>
    <property type="match status" value="1"/>
</dbReference>
<dbReference type="AlphaFoldDB" id="A0A4V3D7T7"/>